<dbReference type="Proteomes" id="UP000565155">
    <property type="component" value="Unassembled WGS sequence"/>
</dbReference>
<proteinExistence type="predicted"/>
<evidence type="ECO:0000313" key="1">
    <source>
        <dbReference type="EMBL" id="NMR76746.1"/>
    </source>
</evidence>
<comment type="caution">
    <text evidence="1">The sequence shown here is derived from an EMBL/GenBank/DDBJ whole genome shotgun (WGS) entry which is preliminary data.</text>
</comment>
<name>A0A7Y0R1S1_VIBAL</name>
<evidence type="ECO:0000313" key="2">
    <source>
        <dbReference type="Proteomes" id="UP000565155"/>
    </source>
</evidence>
<sequence length="39" mass="4008">MIQSIALFLIAFLVGADELLLGSILEPIGGDLGVPPSQV</sequence>
<reference evidence="1 2" key="1">
    <citation type="submission" date="2020-04" db="EMBL/GenBank/DDBJ databases">
        <title>Whole-genome sequencing of Vibrio spp. from China reveals different genetic environments of blaCTX-M-14 among diverse lineages.</title>
        <authorList>
            <person name="Zheng Z."/>
            <person name="Ye L."/>
            <person name="Chen S."/>
        </authorList>
    </citation>
    <scope>NUCLEOTIDE SEQUENCE [LARGE SCALE GENOMIC DNA]</scope>
    <source>
        <strain evidence="1 2">Vb1636</strain>
    </source>
</reference>
<gene>
    <name evidence="1" type="ORF">HKB35_24480</name>
</gene>
<protein>
    <submittedName>
        <fullName evidence="1">MFS transporter</fullName>
    </submittedName>
</protein>
<organism evidence="1 2">
    <name type="scientific">Vibrio alginolyticus</name>
    <dbReference type="NCBI Taxonomy" id="663"/>
    <lineage>
        <taxon>Bacteria</taxon>
        <taxon>Pseudomonadati</taxon>
        <taxon>Pseudomonadota</taxon>
        <taxon>Gammaproteobacteria</taxon>
        <taxon>Vibrionales</taxon>
        <taxon>Vibrionaceae</taxon>
        <taxon>Vibrio</taxon>
    </lineage>
</organism>
<feature type="non-terminal residue" evidence="1">
    <location>
        <position position="39"/>
    </location>
</feature>
<accession>A0A7Y0R1S1</accession>
<dbReference type="EMBL" id="JABCMA010000138">
    <property type="protein sequence ID" value="NMR76746.1"/>
    <property type="molecule type" value="Genomic_DNA"/>
</dbReference>
<dbReference type="AlphaFoldDB" id="A0A7Y0R1S1"/>